<evidence type="ECO:0000256" key="5">
    <source>
        <dbReference type="ARBA" id="ARBA00023014"/>
    </source>
</evidence>
<keyword evidence="2" id="KW-0001">2Fe-2S</keyword>
<dbReference type="GO" id="GO:0140647">
    <property type="term" value="P:P450-containing electron transport chain"/>
    <property type="evidence" value="ECO:0007669"/>
    <property type="project" value="InterPro"/>
</dbReference>
<keyword evidence="9" id="KW-1185">Reference proteome</keyword>
<feature type="domain" description="2Fe-2S ferredoxin-type" evidence="7">
    <location>
        <begin position="4"/>
        <end position="99"/>
    </location>
</feature>
<evidence type="ECO:0000256" key="3">
    <source>
        <dbReference type="ARBA" id="ARBA00022723"/>
    </source>
</evidence>
<keyword evidence="4" id="KW-0408">Iron</keyword>
<dbReference type="PANTHER" id="PTHR23426:SF65">
    <property type="entry name" value="FERREDOXIN-2, MITOCHONDRIAL"/>
    <property type="match status" value="1"/>
</dbReference>
<dbReference type="AlphaFoldDB" id="A0A919XS31"/>
<keyword evidence="3" id="KW-0479">Metal-binding</keyword>
<dbReference type="InterPro" id="IPR036010">
    <property type="entry name" value="2Fe-2S_ferredoxin-like_sf"/>
</dbReference>
<dbReference type="SUPFAM" id="SSF54292">
    <property type="entry name" value="2Fe-2S ferredoxin-like"/>
    <property type="match status" value="1"/>
</dbReference>
<comment type="cofactor">
    <cofactor evidence="6">
        <name>[2Fe-2S] cluster</name>
        <dbReference type="ChEBI" id="CHEBI:190135"/>
    </cofactor>
</comment>
<evidence type="ECO:0000256" key="2">
    <source>
        <dbReference type="ARBA" id="ARBA00022714"/>
    </source>
</evidence>
<dbReference type="EMBL" id="BORR01000005">
    <property type="protein sequence ID" value="GIO36944.1"/>
    <property type="molecule type" value="Genomic_DNA"/>
</dbReference>
<gene>
    <name evidence="8" type="ORF">J41TS12_18050</name>
</gene>
<evidence type="ECO:0000256" key="1">
    <source>
        <dbReference type="ARBA" id="ARBA00010914"/>
    </source>
</evidence>
<protein>
    <recommendedName>
        <fullName evidence="7">2Fe-2S ferredoxin-type domain-containing protein</fullName>
    </recommendedName>
</protein>
<comment type="similarity">
    <text evidence="1">Belongs to the adrenodoxin/putidaredoxin family.</text>
</comment>
<dbReference type="PROSITE" id="PS51085">
    <property type="entry name" value="2FE2S_FER_2"/>
    <property type="match status" value="1"/>
</dbReference>
<dbReference type="Gene3D" id="3.10.20.30">
    <property type="match status" value="1"/>
</dbReference>
<dbReference type="InterPro" id="IPR001055">
    <property type="entry name" value="Adrenodoxin-like"/>
</dbReference>
<dbReference type="PANTHER" id="PTHR23426">
    <property type="entry name" value="FERREDOXIN/ADRENODOXIN"/>
    <property type="match status" value="1"/>
</dbReference>
<dbReference type="GO" id="GO:0051537">
    <property type="term" value="F:2 iron, 2 sulfur cluster binding"/>
    <property type="evidence" value="ECO:0007669"/>
    <property type="project" value="UniProtKB-KW"/>
</dbReference>
<evidence type="ECO:0000313" key="8">
    <source>
        <dbReference type="EMBL" id="GIO36944.1"/>
    </source>
</evidence>
<proteinExistence type="inferred from homology"/>
<dbReference type="InterPro" id="IPR001041">
    <property type="entry name" value="2Fe-2S_ferredoxin-type"/>
</dbReference>
<dbReference type="GO" id="GO:0046872">
    <property type="term" value="F:metal ion binding"/>
    <property type="evidence" value="ECO:0007669"/>
    <property type="project" value="UniProtKB-KW"/>
</dbReference>
<evidence type="ECO:0000259" key="7">
    <source>
        <dbReference type="PROSITE" id="PS51085"/>
    </source>
</evidence>
<dbReference type="CDD" id="cd00207">
    <property type="entry name" value="fer2"/>
    <property type="match status" value="1"/>
</dbReference>
<evidence type="ECO:0000256" key="6">
    <source>
        <dbReference type="ARBA" id="ARBA00034078"/>
    </source>
</evidence>
<reference evidence="8 9" key="1">
    <citation type="submission" date="2021-03" db="EMBL/GenBank/DDBJ databases">
        <title>Antimicrobial resistance genes in bacteria isolated from Japanese honey, and their potential for conferring macrolide and lincosamide resistance in the American foulbrood pathogen Paenibacillus larvae.</title>
        <authorList>
            <person name="Okamoto M."/>
            <person name="Kumagai M."/>
            <person name="Kanamori H."/>
            <person name="Takamatsu D."/>
        </authorList>
    </citation>
    <scope>NUCLEOTIDE SEQUENCE [LARGE SCALE GENOMIC DNA]</scope>
    <source>
        <strain evidence="8 9">J41TS12</strain>
    </source>
</reference>
<comment type="caution">
    <text evidence="8">The sequence shown here is derived from an EMBL/GenBank/DDBJ whole genome shotgun (WGS) entry which is preliminary data.</text>
</comment>
<dbReference type="GO" id="GO:0009055">
    <property type="term" value="F:electron transfer activity"/>
    <property type="evidence" value="ECO:0007669"/>
    <property type="project" value="TreeGrafter"/>
</dbReference>
<organism evidence="8 9">
    <name type="scientific">Paenibacillus antibioticophila</name>
    <dbReference type="NCBI Taxonomy" id="1274374"/>
    <lineage>
        <taxon>Bacteria</taxon>
        <taxon>Bacillati</taxon>
        <taxon>Bacillota</taxon>
        <taxon>Bacilli</taxon>
        <taxon>Bacillales</taxon>
        <taxon>Paenibacillaceae</taxon>
        <taxon>Paenibacillus</taxon>
    </lineage>
</organism>
<evidence type="ECO:0000256" key="4">
    <source>
        <dbReference type="ARBA" id="ARBA00023004"/>
    </source>
</evidence>
<evidence type="ECO:0000313" key="9">
    <source>
        <dbReference type="Proteomes" id="UP000681162"/>
    </source>
</evidence>
<dbReference type="Pfam" id="PF00111">
    <property type="entry name" value="Fer2"/>
    <property type="match status" value="1"/>
</dbReference>
<dbReference type="RefSeq" id="WP_306432684.1">
    <property type="nucleotide sequence ID" value="NZ_BORR01000005.1"/>
</dbReference>
<name>A0A919XS31_9BACL</name>
<dbReference type="Proteomes" id="UP000681162">
    <property type="component" value="Unassembled WGS sequence"/>
</dbReference>
<keyword evidence="5" id="KW-0411">Iron-sulfur</keyword>
<dbReference type="InterPro" id="IPR012675">
    <property type="entry name" value="Beta-grasp_dom_sf"/>
</dbReference>
<sequence>MMEAQVTFYPAEKPIKVRIGTSLLQAVHKARIAMPTRCGGKASCMMCKIQVEEDSSAALSPPSAAERRKLGMAELEKGTRLACQCKVLGDAAIRLPENPLKAAIRRQMELNAQESDELW</sequence>
<accession>A0A919XS31</accession>